<dbReference type="AlphaFoldDB" id="A0A9P6TF38"/>
<gene>
    <name evidence="2" type="ORF">CROQUDRAFT_653630</name>
</gene>
<evidence type="ECO:0000313" key="3">
    <source>
        <dbReference type="Proteomes" id="UP000886653"/>
    </source>
</evidence>
<reference evidence="2" key="1">
    <citation type="submission" date="2013-11" db="EMBL/GenBank/DDBJ databases">
        <title>Genome sequence of the fusiform rust pathogen reveals effectors for host alternation and coevolution with pine.</title>
        <authorList>
            <consortium name="DOE Joint Genome Institute"/>
            <person name="Smith K."/>
            <person name="Pendleton A."/>
            <person name="Kubisiak T."/>
            <person name="Anderson C."/>
            <person name="Salamov A."/>
            <person name="Aerts A."/>
            <person name="Riley R."/>
            <person name="Clum A."/>
            <person name="Lindquist E."/>
            <person name="Ence D."/>
            <person name="Campbell M."/>
            <person name="Kronenberg Z."/>
            <person name="Feau N."/>
            <person name="Dhillon B."/>
            <person name="Hamelin R."/>
            <person name="Burleigh J."/>
            <person name="Smith J."/>
            <person name="Yandell M."/>
            <person name="Nelson C."/>
            <person name="Grigoriev I."/>
            <person name="Davis J."/>
        </authorList>
    </citation>
    <scope>NUCLEOTIDE SEQUENCE</scope>
    <source>
        <strain evidence="2">G11</strain>
    </source>
</reference>
<organism evidence="2 3">
    <name type="scientific">Cronartium quercuum f. sp. fusiforme G11</name>
    <dbReference type="NCBI Taxonomy" id="708437"/>
    <lineage>
        <taxon>Eukaryota</taxon>
        <taxon>Fungi</taxon>
        <taxon>Dikarya</taxon>
        <taxon>Basidiomycota</taxon>
        <taxon>Pucciniomycotina</taxon>
        <taxon>Pucciniomycetes</taxon>
        <taxon>Pucciniales</taxon>
        <taxon>Coleosporiaceae</taxon>
        <taxon>Cronartium</taxon>
    </lineage>
</organism>
<proteinExistence type="predicted"/>
<keyword evidence="1" id="KW-1133">Transmembrane helix</keyword>
<dbReference type="EMBL" id="MU167228">
    <property type="protein sequence ID" value="KAG0149335.1"/>
    <property type="molecule type" value="Genomic_DNA"/>
</dbReference>
<keyword evidence="3" id="KW-1185">Reference proteome</keyword>
<feature type="transmembrane region" description="Helical" evidence="1">
    <location>
        <begin position="103"/>
        <end position="127"/>
    </location>
</feature>
<name>A0A9P6TF38_9BASI</name>
<evidence type="ECO:0000256" key="1">
    <source>
        <dbReference type="SAM" id="Phobius"/>
    </source>
</evidence>
<dbReference type="Proteomes" id="UP000886653">
    <property type="component" value="Unassembled WGS sequence"/>
</dbReference>
<protein>
    <submittedName>
        <fullName evidence="2">Uncharacterized protein</fullName>
    </submittedName>
</protein>
<keyword evidence="1" id="KW-0812">Transmembrane</keyword>
<comment type="caution">
    <text evidence="2">The sequence shown here is derived from an EMBL/GenBank/DDBJ whole genome shotgun (WGS) entry which is preliminary data.</text>
</comment>
<evidence type="ECO:0000313" key="2">
    <source>
        <dbReference type="EMBL" id="KAG0149335.1"/>
    </source>
</evidence>
<keyword evidence="1" id="KW-0472">Membrane</keyword>
<accession>A0A9P6TF38</accession>
<sequence length="166" mass="17136">MAAQNIGYNPATATATVPAVASTVQTAALFPGTGVPGWQIQSGGHISAVTADDGSGGMSLVGFDAPGSSGHAATIGAPTSVRTSSNMHTVPGPAIYALSQHTLIIVLIVSALALMVLTSVFTAVYFLRRSRRRRLQSFNRRTSELKRQSINLASSKPAGGNITTKQ</sequence>